<gene>
    <name evidence="1" type="ORF">NM208_g11990</name>
</gene>
<dbReference type="Proteomes" id="UP001148629">
    <property type="component" value="Unassembled WGS sequence"/>
</dbReference>
<proteinExistence type="predicted"/>
<accession>A0ACC1RS76</accession>
<sequence>MAPSIFQLLSAGLLASSIIPQVAALDPKCAPGGNFDLSHWKLQLPIGSPGKPQTISSADLKGCKGFQNFDYFFTNSKDGALAMKVPAKSEKPKCVTTKNSDHCRTELRETNPDKWSPFASKNRLYADLVVNQNDDEVVVGQIHIDDSISKKPVMELYHNSKGEFTVGVQKCRTCSQSRTGVLAKVPKGQRFHYEIRYEKNKLSVSINDSPYKELDTFDLDGPDSYFKVGNYNQGEGATNIHVFAIVVTH</sequence>
<organism evidence="1 2">
    <name type="scientific">Fusarium decemcellulare</name>
    <dbReference type="NCBI Taxonomy" id="57161"/>
    <lineage>
        <taxon>Eukaryota</taxon>
        <taxon>Fungi</taxon>
        <taxon>Dikarya</taxon>
        <taxon>Ascomycota</taxon>
        <taxon>Pezizomycotina</taxon>
        <taxon>Sordariomycetes</taxon>
        <taxon>Hypocreomycetidae</taxon>
        <taxon>Hypocreales</taxon>
        <taxon>Nectriaceae</taxon>
        <taxon>Fusarium</taxon>
        <taxon>Fusarium decemcellulare species complex</taxon>
    </lineage>
</organism>
<evidence type="ECO:0000313" key="2">
    <source>
        <dbReference type="Proteomes" id="UP001148629"/>
    </source>
</evidence>
<dbReference type="EMBL" id="JANRMS010002048">
    <property type="protein sequence ID" value="KAJ3524617.1"/>
    <property type="molecule type" value="Genomic_DNA"/>
</dbReference>
<comment type="caution">
    <text evidence="1">The sequence shown here is derived from an EMBL/GenBank/DDBJ whole genome shotgun (WGS) entry which is preliminary data.</text>
</comment>
<protein>
    <submittedName>
        <fullName evidence="1">Uncharacterized protein</fullName>
    </submittedName>
</protein>
<evidence type="ECO:0000313" key="1">
    <source>
        <dbReference type="EMBL" id="KAJ3524617.1"/>
    </source>
</evidence>
<name>A0ACC1RS76_9HYPO</name>
<keyword evidence="2" id="KW-1185">Reference proteome</keyword>
<reference evidence="1" key="1">
    <citation type="submission" date="2022-08" db="EMBL/GenBank/DDBJ databases">
        <title>Genome Sequence of Fusarium decemcellulare.</title>
        <authorList>
            <person name="Buettner E."/>
        </authorList>
    </citation>
    <scope>NUCLEOTIDE SEQUENCE</scope>
    <source>
        <strain evidence="1">Babe19</strain>
    </source>
</reference>